<proteinExistence type="predicted"/>
<sequence length="31" mass="3706">MDNTWHAGRGINRKKNLQLQALQFQIKRKVL</sequence>
<evidence type="ECO:0000313" key="1">
    <source>
        <dbReference type="EMBL" id="MBX70144.1"/>
    </source>
</evidence>
<reference evidence="1" key="1">
    <citation type="submission" date="2018-02" db="EMBL/GenBank/DDBJ databases">
        <title>Rhizophora mucronata_Transcriptome.</title>
        <authorList>
            <person name="Meera S.P."/>
            <person name="Sreeshan A."/>
            <person name="Augustine A."/>
        </authorList>
    </citation>
    <scope>NUCLEOTIDE SEQUENCE</scope>
    <source>
        <tissue evidence="1">Leaf</tissue>
    </source>
</reference>
<protein>
    <submittedName>
        <fullName evidence="1">Uncharacterized protein</fullName>
    </submittedName>
</protein>
<accession>A0A2P2QTF2</accession>
<dbReference type="AlphaFoldDB" id="A0A2P2QTF2"/>
<organism evidence="1">
    <name type="scientific">Rhizophora mucronata</name>
    <name type="common">Asiatic mangrove</name>
    <dbReference type="NCBI Taxonomy" id="61149"/>
    <lineage>
        <taxon>Eukaryota</taxon>
        <taxon>Viridiplantae</taxon>
        <taxon>Streptophyta</taxon>
        <taxon>Embryophyta</taxon>
        <taxon>Tracheophyta</taxon>
        <taxon>Spermatophyta</taxon>
        <taxon>Magnoliopsida</taxon>
        <taxon>eudicotyledons</taxon>
        <taxon>Gunneridae</taxon>
        <taxon>Pentapetalae</taxon>
        <taxon>rosids</taxon>
        <taxon>fabids</taxon>
        <taxon>Malpighiales</taxon>
        <taxon>Rhizophoraceae</taxon>
        <taxon>Rhizophora</taxon>
    </lineage>
</organism>
<dbReference type="EMBL" id="GGEC01089660">
    <property type="protein sequence ID" value="MBX70144.1"/>
    <property type="molecule type" value="Transcribed_RNA"/>
</dbReference>
<name>A0A2P2QTF2_RHIMU</name>